<dbReference type="SUPFAM" id="SSF160059">
    <property type="entry name" value="PriA/YqbF domain"/>
    <property type="match status" value="1"/>
</dbReference>
<proteinExistence type="predicted"/>
<evidence type="ECO:0000313" key="2">
    <source>
        <dbReference type="EMBL" id="VFK20391.1"/>
    </source>
</evidence>
<evidence type="ECO:0008006" key="3">
    <source>
        <dbReference type="Google" id="ProtNLM"/>
    </source>
</evidence>
<dbReference type="AlphaFoldDB" id="A0A450WTL7"/>
<organism evidence="2">
    <name type="scientific">Candidatus Kentrum sp. LPFa</name>
    <dbReference type="NCBI Taxonomy" id="2126335"/>
    <lineage>
        <taxon>Bacteria</taxon>
        <taxon>Pseudomonadati</taxon>
        <taxon>Pseudomonadota</taxon>
        <taxon>Gammaproteobacteria</taxon>
        <taxon>Candidatus Kentrum</taxon>
    </lineage>
</organism>
<gene>
    <name evidence="2" type="ORF">BECKLPF1236B_GA0070989_120910</name>
</gene>
<reference evidence="2" key="1">
    <citation type="submission" date="2019-02" db="EMBL/GenBank/DDBJ databases">
        <authorList>
            <person name="Gruber-Vodicka R. H."/>
            <person name="Seah K. B. B."/>
        </authorList>
    </citation>
    <scope>NUCLEOTIDE SEQUENCE</scope>
    <source>
        <strain evidence="2">BECK_S313</strain>
    </source>
</reference>
<protein>
    <recommendedName>
        <fullName evidence="3">Mu-like prophage FluMu N-terminal domain-containing protein</fullName>
    </recommendedName>
</protein>
<name>A0A450WTL7_9GAMM</name>
<feature type="region of interest" description="Disordered" evidence="1">
    <location>
        <begin position="68"/>
        <end position="90"/>
    </location>
</feature>
<evidence type="ECO:0000256" key="1">
    <source>
        <dbReference type="SAM" id="MobiDB-lite"/>
    </source>
</evidence>
<sequence>MATETSAAAGEVALRVRAHPAASEAGFYRCGMQFPREEWREVRVDAATAERLRREAMLEVAALEAPKVETPKVETPKVETPKTPRDTGNP</sequence>
<dbReference type="EMBL" id="CAADFK010000209">
    <property type="protein sequence ID" value="VFK20391.1"/>
    <property type="molecule type" value="Genomic_DNA"/>
</dbReference>
<accession>A0A450WTL7</accession>